<protein>
    <submittedName>
        <fullName evidence="4">Midcut-by-XrtH protein</fullName>
    </submittedName>
</protein>
<dbReference type="NCBIfam" id="NF033207">
    <property type="entry name" value="midcut_by_XrtH"/>
    <property type="match status" value="1"/>
</dbReference>
<dbReference type="Pfam" id="PF18203">
    <property type="entry name" value="IPTL-CTERM"/>
    <property type="match status" value="1"/>
</dbReference>
<name>A0A4Z0M6G1_9GAMM</name>
<evidence type="ECO:0000313" key="4">
    <source>
        <dbReference type="EMBL" id="TGD75101.1"/>
    </source>
</evidence>
<evidence type="ECO:0000256" key="1">
    <source>
        <dbReference type="SAM" id="Phobius"/>
    </source>
</evidence>
<sequence length="205" mass="21093">MRKYLAGSFFGLAFAQLCHAQPTSFSTIRINWAAADVEAVPTMSTYAIALLAVLVALVALRMTRHKGAVLRMLAPLLALGVGAVATTASLYPNQSVAGLVMTPPSVETDGNCSGSSTYTAVADSGPPPCFVNTCGQPVEVTYTFIEGADGFGTPLTPGTCTFLYYCGDNGEGGPYALDGSSVPSDGGSYGTAYCEEIFDGGDNPS</sequence>
<dbReference type="OrthoDB" id="5743532at2"/>
<comment type="caution">
    <text evidence="4">The sequence shown here is derived from an EMBL/GenBank/DDBJ whole genome shotgun (WGS) entry which is preliminary data.</text>
</comment>
<dbReference type="AlphaFoldDB" id="A0A4Z0M6G1"/>
<keyword evidence="1" id="KW-1133">Transmembrane helix</keyword>
<feature type="transmembrane region" description="Helical" evidence="1">
    <location>
        <begin position="44"/>
        <end position="60"/>
    </location>
</feature>
<reference evidence="4 5" key="1">
    <citation type="submission" date="2019-04" db="EMBL/GenBank/DDBJ databases">
        <title>Taxonomy of novel Haliea sp. from mangrove soil of West Coast of India.</title>
        <authorList>
            <person name="Verma A."/>
            <person name="Kumar P."/>
            <person name="Krishnamurthi S."/>
        </authorList>
    </citation>
    <scope>NUCLEOTIDE SEQUENCE [LARGE SCALE GENOMIC DNA]</scope>
    <source>
        <strain evidence="4 5">SAOS-164</strain>
    </source>
</reference>
<evidence type="ECO:0000313" key="5">
    <source>
        <dbReference type="Proteomes" id="UP000298050"/>
    </source>
</evidence>
<dbReference type="EMBL" id="SRLE01000004">
    <property type="protein sequence ID" value="TGD75101.1"/>
    <property type="molecule type" value="Genomic_DNA"/>
</dbReference>
<dbReference type="Proteomes" id="UP000298050">
    <property type="component" value="Unassembled WGS sequence"/>
</dbReference>
<feature type="transmembrane region" description="Helical" evidence="1">
    <location>
        <begin position="72"/>
        <end position="91"/>
    </location>
</feature>
<gene>
    <name evidence="4" type="ORF">E4634_03580</name>
</gene>
<accession>A0A4Z0M6G1</accession>
<evidence type="ECO:0000256" key="2">
    <source>
        <dbReference type="SAM" id="SignalP"/>
    </source>
</evidence>
<feature type="signal peptide" evidence="2">
    <location>
        <begin position="1"/>
        <end position="20"/>
    </location>
</feature>
<keyword evidence="1" id="KW-0812">Transmembrane</keyword>
<dbReference type="RefSeq" id="WP_135441242.1">
    <property type="nucleotide sequence ID" value="NZ_SRLE01000004.1"/>
</dbReference>
<proteinExistence type="predicted"/>
<dbReference type="InterPro" id="IPR026442">
    <property type="entry name" value="IPTL_CTERM"/>
</dbReference>
<feature type="domain" description="IPTL-CTERM protein sorting" evidence="3">
    <location>
        <begin position="39"/>
        <end position="65"/>
    </location>
</feature>
<evidence type="ECO:0000259" key="3">
    <source>
        <dbReference type="Pfam" id="PF18203"/>
    </source>
</evidence>
<dbReference type="NCBIfam" id="TIGR04174">
    <property type="entry name" value="IPTL_CTERM"/>
    <property type="match status" value="1"/>
</dbReference>
<keyword evidence="1" id="KW-0472">Membrane</keyword>
<organism evidence="4 5">
    <name type="scientific">Mangrovimicrobium sediminis</name>
    <dbReference type="NCBI Taxonomy" id="2562682"/>
    <lineage>
        <taxon>Bacteria</taxon>
        <taxon>Pseudomonadati</taxon>
        <taxon>Pseudomonadota</taxon>
        <taxon>Gammaproteobacteria</taxon>
        <taxon>Cellvibrionales</taxon>
        <taxon>Halieaceae</taxon>
        <taxon>Mangrovimicrobium</taxon>
    </lineage>
</organism>
<keyword evidence="5" id="KW-1185">Reference proteome</keyword>
<keyword evidence="2" id="KW-0732">Signal</keyword>
<feature type="chain" id="PRO_5021441766" evidence="2">
    <location>
        <begin position="21"/>
        <end position="205"/>
    </location>
</feature>